<gene>
    <name evidence="1" type="ORF">SFLOR_v1c06980</name>
</gene>
<protein>
    <submittedName>
        <fullName evidence="1">Uncharacterized protein</fullName>
    </submittedName>
</protein>
<dbReference type="KEGG" id="sfz:SFLOR_v1c06980"/>
<accession>A0A2K8SE59</accession>
<dbReference type="AlphaFoldDB" id="A0A2K8SE59"/>
<sequence length="72" mass="8309">MKKTLKNNENIVISNKELDIWAANSEKIDLNNVKKNLISINSKEWNDQIKLFGEDNIKSPKIKEIIEILSAQ</sequence>
<proteinExistence type="predicted"/>
<dbReference type="EMBL" id="CP025057">
    <property type="protein sequence ID" value="AUB31746.1"/>
    <property type="molecule type" value="Genomic_DNA"/>
</dbReference>
<evidence type="ECO:0000313" key="1">
    <source>
        <dbReference type="EMBL" id="AUB31746.1"/>
    </source>
</evidence>
<name>A0A2K8SE59_9MOLU</name>
<evidence type="ECO:0000313" key="2">
    <source>
        <dbReference type="Proteomes" id="UP000231823"/>
    </source>
</evidence>
<organism evidence="1 2">
    <name type="scientific">Spiroplasma floricola 23-6</name>
    <dbReference type="NCBI Taxonomy" id="1336749"/>
    <lineage>
        <taxon>Bacteria</taxon>
        <taxon>Bacillati</taxon>
        <taxon>Mycoplasmatota</taxon>
        <taxon>Mollicutes</taxon>
        <taxon>Entomoplasmatales</taxon>
        <taxon>Spiroplasmataceae</taxon>
        <taxon>Spiroplasma</taxon>
    </lineage>
</organism>
<dbReference type="Proteomes" id="UP000231823">
    <property type="component" value="Chromosome"/>
</dbReference>
<reference evidence="1 2" key="1">
    <citation type="submission" date="2017-12" db="EMBL/GenBank/DDBJ databases">
        <title>Complete genome sequence of Spiroplasma floricola 23-6 (ATCC 29989).</title>
        <authorList>
            <person name="Tsai Y.-M."/>
            <person name="Wu P.-S."/>
            <person name="Lo W.-S."/>
            <person name="Kuo C.-H."/>
        </authorList>
    </citation>
    <scope>NUCLEOTIDE SEQUENCE [LARGE SCALE GENOMIC DNA]</scope>
    <source>
        <strain evidence="1 2">23-6</strain>
    </source>
</reference>
<keyword evidence="2" id="KW-1185">Reference proteome</keyword>
<dbReference type="RefSeq" id="WP_100916721.1">
    <property type="nucleotide sequence ID" value="NZ_CP025057.1"/>
</dbReference>